<dbReference type="EMBL" id="ML977154">
    <property type="protein sequence ID" value="KAF1987138.1"/>
    <property type="molecule type" value="Genomic_DNA"/>
</dbReference>
<feature type="non-terminal residue" evidence="1">
    <location>
        <position position="153"/>
    </location>
</feature>
<name>A0A6G1H2E3_9PEZI</name>
<evidence type="ECO:0000313" key="2">
    <source>
        <dbReference type="Proteomes" id="UP000800041"/>
    </source>
</evidence>
<evidence type="ECO:0000313" key="1">
    <source>
        <dbReference type="EMBL" id="KAF1987138.1"/>
    </source>
</evidence>
<dbReference type="Proteomes" id="UP000800041">
    <property type="component" value="Unassembled WGS sequence"/>
</dbReference>
<organism evidence="1 2">
    <name type="scientific">Aulographum hederae CBS 113979</name>
    <dbReference type="NCBI Taxonomy" id="1176131"/>
    <lineage>
        <taxon>Eukaryota</taxon>
        <taxon>Fungi</taxon>
        <taxon>Dikarya</taxon>
        <taxon>Ascomycota</taxon>
        <taxon>Pezizomycotina</taxon>
        <taxon>Dothideomycetes</taxon>
        <taxon>Pleosporomycetidae</taxon>
        <taxon>Aulographales</taxon>
        <taxon>Aulographaceae</taxon>
    </lineage>
</organism>
<gene>
    <name evidence="1" type="ORF">K402DRAFT_305825</name>
</gene>
<proteinExistence type="predicted"/>
<accession>A0A6G1H2E3</accession>
<sequence length="153" mass="17709">WQFWIDSITDLALSYDVWKYCDPATTEEAGTITDDTIRTGLRKVNERITITVHQKYRIIYAGIHTPRGKIQALKAAIQPTTQDQKDQVRNLYEIQKKGPKRIDIEDSLNQWIIVVIRAKALKIENLSEHQICEGFFEASQDPNPTFYSQTKGR</sequence>
<feature type="non-terminal residue" evidence="1">
    <location>
        <position position="1"/>
    </location>
</feature>
<keyword evidence="2" id="KW-1185">Reference proteome</keyword>
<dbReference type="AlphaFoldDB" id="A0A6G1H2E3"/>
<reference evidence="1" key="1">
    <citation type="journal article" date="2020" name="Stud. Mycol.">
        <title>101 Dothideomycetes genomes: a test case for predicting lifestyles and emergence of pathogens.</title>
        <authorList>
            <person name="Haridas S."/>
            <person name="Albert R."/>
            <person name="Binder M."/>
            <person name="Bloem J."/>
            <person name="Labutti K."/>
            <person name="Salamov A."/>
            <person name="Andreopoulos B."/>
            <person name="Baker S."/>
            <person name="Barry K."/>
            <person name="Bills G."/>
            <person name="Bluhm B."/>
            <person name="Cannon C."/>
            <person name="Castanera R."/>
            <person name="Culley D."/>
            <person name="Daum C."/>
            <person name="Ezra D."/>
            <person name="Gonzalez J."/>
            <person name="Henrissat B."/>
            <person name="Kuo A."/>
            <person name="Liang C."/>
            <person name="Lipzen A."/>
            <person name="Lutzoni F."/>
            <person name="Magnuson J."/>
            <person name="Mondo S."/>
            <person name="Nolan M."/>
            <person name="Ohm R."/>
            <person name="Pangilinan J."/>
            <person name="Park H.-J."/>
            <person name="Ramirez L."/>
            <person name="Alfaro M."/>
            <person name="Sun H."/>
            <person name="Tritt A."/>
            <person name="Yoshinaga Y."/>
            <person name="Zwiers L.-H."/>
            <person name="Turgeon B."/>
            <person name="Goodwin S."/>
            <person name="Spatafora J."/>
            <person name="Crous P."/>
            <person name="Grigoriev I."/>
        </authorList>
    </citation>
    <scope>NUCLEOTIDE SEQUENCE</scope>
    <source>
        <strain evidence="1">CBS 113979</strain>
    </source>
</reference>
<protein>
    <submittedName>
        <fullName evidence="1">Uncharacterized protein</fullName>
    </submittedName>
</protein>